<evidence type="ECO:0000313" key="3">
    <source>
        <dbReference type="Proteomes" id="UP000310108"/>
    </source>
</evidence>
<evidence type="ECO:0000256" key="1">
    <source>
        <dbReference type="SAM" id="MobiDB-lite"/>
    </source>
</evidence>
<feature type="compositionally biased region" description="Basic and acidic residues" evidence="1">
    <location>
        <begin position="147"/>
        <end position="161"/>
    </location>
</feature>
<feature type="compositionally biased region" description="Basic and acidic residues" evidence="1">
    <location>
        <begin position="305"/>
        <end position="329"/>
    </location>
</feature>
<comment type="caution">
    <text evidence="2">The sequence shown here is derived from an EMBL/GenBank/DDBJ whole genome shotgun (WGS) entry which is preliminary data.</text>
</comment>
<protein>
    <submittedName>
        <fullName evidence="2">Uncharacterized protein</fullName>
    </submittedName>
</protein>
<feature type="region of interest" description="Disordered" evidence="1">
    <location>
        <begin position="475"/>
        <end position="507"/>
    </location>
</feature>
<feature type="region of interest" description="Disordered" evidence="1">
    <location>
        <begin position="394"/>
        <end position="415"/>
    </location>
</feature>
<feature type="region of interest" description="Disordered" evidence="1">
    <location>
        <begin position="1"/>
        <end position="21"/>
    </location>
</feature>
<feature type="region of interest" description="Disordered" evidence="1">
    <location>
        <begin position="298"/>
        <end position="329"/>
    </location>
</feature>
<feature type="region of interest" description="Disordered" evidence="1">
    <location>
        <begin position="198"/>
        <end position="221"/>
    </location>
</feature>
<dbReference type="Proteomes" id="UP000310108">
    <property type="component" value="Unassembled WGS sequence"/>
</dbReference>
<reference evidence="2 3" key="1">
    <citation type="journal article" date="2019" name="PLoS ONE">
        <title>Comparative genome analysis indicates high evolutionary potential of pathogenicity genes in Colletotrichum tanaceti.</title>
        <authorList>
            <person name="Lelwala R.V."/>
            <person name="Korhonen P.K."/>
            <person name="Young N.D."/>
            <person name="Scott J.B."/>
            <person name="Ades P.A."/>
            <person name="Gasser R.B."/>
            <person name="Taylor P.W.J."/>
        </authorList>
    </citation>
    <scope>NUCLEOTIDE SEQUENCE [LARGE SCALE GENOMIC DNA]</scope>
    <source>
        <strain evidence="2">BRIP57314</strain>
    </source>
</reference>
<feature type="region of interest" description="Disordered" evidence="1">
    <location>
        <begin position="138"/>
        <end position="161"/>
    </location>
</feature>
<feature type="compositionally biased region" description="Basic and acidic residues" evidence="1">
    <location>
        <begin position="394"/>
        <end position="403"/>
    </location>
</feature>
<feature type="compositionally biased region" description="Basic and acidic residues" evidence="1">
    <location>
        <begin position="1"/>
        <end position="15"/>
    </location>
</feature>
<evidence type="ECO:0000313" key="2">
    <source>
        <dbReference type="EMBL" id="TKW58853.1"/>
    </source>
</evidence>
<sequence length="507" mass="52445">MDRARRGPMTTEKKLGSWPSSSCSVLETLSLSVLACLLELVRGSLAVPLGPLLNVLASSLFLGNPLTPTPMPPPPPPPDPEPLGVGSSVIHFGSTPVPTHENDSSLTVLPSLHRAGARVAVHLREVLLVGGDLAAVQPGAEAQVQRQRAEDAGDDARRDEARVRASAAASALVGGVRGARRAERGDCGRRAALRDGEDRRLAGGERAAGGGTRGRGRRRGSAVGAAADDALHLAGDLVAVRAGEDRVLGAQVRRVVAGLEGARPTQVARVEYVHTRRFALGVWADVPAGDDDLAVAHGTRVSRPGRGDPVARVHLDPGEGGDGKDTRQDKTYKGLEGLASEEVDLEARGVRGAGDGGARVDAHGWPVSRRALMVPLGGGDVEDVQRAEVVDKGPVRPAGHADQDAADAPAGHEDQHAVGPLGERVRLLQAALGDVAEDAAVGGPGDAAAEGVDARVGEARTLGVWIDQPAVVSQSRWPPKYQLRPSSGTDSPAPSAERWTGVLAAVE</sequence>
<keyword evidence="3" id="KW-1185">Reference proteome</keyword>
<dbReference type="EMBL" id="PJEX01000018">
    <property type="protein sequence ID" value="TKW58853.1"/>
    <property type="molecule type" value="Genomic_DNA"/>
</dbReference>
<gene>
    <name evidence="2" type="ORF">CTA1_8687</name>
</gene>
<dbReference type="AlphaFoldDB" id="A0A4U6XSF6"/>
<organism evidence="2 3">
    <name type="scientific">Colletotrichum tanaceti</name>
    <dbReference type="NCBI Taxonomy" id="1306861"/>
    <lineage>
        <taxon>Eukaryota</taxon>
        <taxon>Fungi</taxon>
        <taxon>Dikarya</taxon>
        <taxon>Ascomycota</taxon>
        <taxon>Pezizomycotina</taxon>
        <taxon>Sordariomycetes</taxon>
        <taxon>Hypocreomycetidae</taxon>
        <taxon>Glomerellales</taxon>
        <taxon>Glomerellaceae</taxon>
        <taxon>Colletotrichum</taxon>
        <taxon>Colletotrichum destructivum species complex</taxon>
    </lineage>
</organism>
<accession>A0A4U6XSF6</accession>
<name>A0A4U6XSF6_9PEZI</name>
<proteinExistence type="predicted"/>